<dbReference type="Proteomes" id="UP000708298">
    <property type="component" value="Unassembled WGS sequence"/>
</dbReference>
<comment type="caution">
    <text evidence="1">The sequence shown here is derived from an EMBL/GenBank/DDBJ whole genome shotgun (WGS) entry which is preliminary data.</text>
</comment>
<dbReference type="EMBL" id="JAESVB010000013">
    <property type="protein sequence ID" value="MCB8877442.1"/>
    <property type="molecule type" value="Genomic_DNA"/>
</dbReference>
<organism evidence="1 2">
    <name type="scientific">Acidisoma silvae</name>
    <dbReference type="NCBI Taxonomy" id="2802396"/>
    <lineage>
        <taxon>Bacteria</taxon>
        <taxon>Pseudomonadati</taxon>
        <taxon>Pseudomonadota</taxon>
        <taxon>Alphaproteobacteria</taxon>
        <taxon>Acetobacterales</taxon>
        <taxon>Acidocellaceae</taxon>
        <taxon>Acidisoma</taxon>
    </lineage>
</organism>
<reference evidence="1" key="2">
    <citation type="submission" date="2021-01" db="EMBL/GenBank/DDBJ databases">
        <authorList>
            <person name="Mieszkin S."/>
            <person name="Pouder E."/>
            <person name="Alain K."/>
        </authorList>
    </citation>
    <scope>NUCLEOTIDE SEQUENCE</scope>
    <source>
        <strain evidence="1">HW T2.11</strain>
    </source>
</reference>
<dbReference type="AlphaFoldDB" id="A0A964E0R3"/>
<name>A0A964E0R3_9PROT</name>
<proteinExistence type="predicted"/>
<protein>
    <submittedName>
        <fullName evidence="1">Uncharacterized protein</fullName>
    </submittedName>
</protein>
<reference evidence="1" key="1">
    <citation type="journal article" date="2021" name="Microorganisms">
        <title>Acidisoma silvae sp. nov. and Acidisomacellulosilytica sp. nov., Two Acidophilic Bacteria Isolated from Decaying Wood, Hydrolyzing Cellulose and Producing Poly-3-hydroxybutyrate.</title>
        <authorList>
            <person name="Mieszkin S."/>
            <person name="Pouder E."/>
            <person name="Uroz S."/>
            <person name="Simon-Colin C."/>
            <person name="Alain K."/>
        </authorList>
    </citation>
    <scope>NUCLEOTIDE SEQUENCE</scope>
    <source>
        <strain evidence="1">HW T2.11</strain>
    </source>
</reference>
<dbReference type="RefSeq" id="WP_227323090.1">
    <property type="nucleotide sequence ID" value="NZ_JAESVB010000013.1"/>
</dbReference>
<evidence type="ECO:0000313" key="1">
    <source>
        <dbReference type="EMBL" id="MCB8877442.1"/>
    </source>
</evidence>
<gene>
    <name evidence="1" type="ORF">ASILVAE211_19770</name>
</gene>
<sequence>MITLRPLSLSPGKTGVLSCDVPASTMEATCYYCGCDAGKELNSFSGVEGTACALCALVQTLVRPRIDEEACIVWVPELSQPAMNVMIRRVHLTLRAHKERVETDAKPTKAVGLIPSLYHTAQALLDRRREATARLGTSSPSELADALLRLPAESYSGRDRLLGGARLLSLGKLFDGTSDIYPEIVDSWAANRRTARN</sequence>
<accession>A0A964E0R3</accession>
<evidence type="ECO:0000313" key="2">
    <source>
        <dbReference type="Proteomes" id="UP000708298"/>
    </source>
</evidence>
<keyword evidence="2" id="KW-1185">Reference proteome</keyword>